<dbReference type="InterPro" id="IPR006685">
    <property type="entry name" value="MscS_channel_2nd"/>
</dbReference>
<protein>
    <submittedName>
        <fullName evidence="10">Mechanosensitive ion channel</fullName>
    </submittedName>
</protein>
<feature type="transmembrane region" description="Helical" evidence="7">
    <location>
        <begin position="121"/>
        <end position="141"/>
    </location>
</feature>
<dbReference type="InterPro" id="IPR010920">
    <property type="entry name" value="LSM_dom_sf"/>
</dbReference>
<dbReference type="SUPFAM" id="SSF82689">
    <property type="entry name" value="Mechanosensitive channel protein MscS (YggB), C-terminal domain"/>
    <property type="match status" value="1"/>
</dbReference>
<dbReference type="Gene3D" id="1.10.287.1260">
    <property type="match status" value="1"/>
</dbReference>
<feature type="transmembrane region" description="Helical" evidence="7">
    <location>
        <begin position="68"/>
        <end position="86"/>
    </location>
</feature>
<keyword evidence="6 7" id="KW-0472">Membrane</keyword>
<evidence type="ECO:0000256" key="3">
    <source>
        <dbReference type="ARBA" id="ARBA00022475"/>
    </source>
</evidence>
<comment type="subcellular location">
    <subcellularLocation>
        <location evidence="1">Cell membrane</location>
        <topology evidence="1">Multi-pass membrane protein</topology>
    </subcellularLocation>
</comment>
<proteinExistence type="inferred from homology"/>
<feature type="domain" description="Mechanosensitive ion channel MscS" evidence="8">
    <location>
        <begin position="154"/>
        <end position="219"/>
    </location>
</feature>
<dbReference type="SUPFAM" id="SSF50182">
    <property type="entry name" value="Sm-like ribonucleoproteins"/>
    <property type="match status" value="1"/>
</dbReference>
<evidence type="ECO:0000256" key="2">
    <source>
        <dbReference type="ARBA" id="ARBA00008017"/>
    </source>
</evidence>
<name>A0ABR7MV73_9FIRM</name>
<dbReference type="SUPFAM" id="SSF82861">
    <property type="entry name" value="Mechanosensitive channel protein MscS (YggB), transmembrane region"/>
    <property type="match status" value="1"/>
</dbReference>
<dbReference type="Proteomes" id="UP000637513">
    <property type="component" value="Unassembled WGS sequence"/>
</dbReference>
<evidence type="ECO:0000259" key="9">
    <source>
        <dbReference type="Pfam" id="PF21082"/>
    </source>
</evidence>
<dbReference type="InterPro" id="IPR006686">
    <property type="entry name" value="MscS_channel_CS"/>
</dbReference>
<organism evidence="10 11">
    <name type="scientific">Jutongia hominis</name>
    <dbReference type="NCBI Taxonomy" id="2763664"/>
    <lineage>
        <taxon>Bacteria</taxon>
        <taxon>Bacillati</taxon>
        <taxon>Bacillota</taxon>
        <taxon>Clostridia</taxon>
        <taxon>Lachnospirales</taxon>
        <taxon>Lachnospiraceae</taxon>
        <taxon>Jutongia</taxon>
    </lineage>
</organism>
<dbReference type="PANTHER" id="PTHR30221:SF8">
    <property type="entry name" value="SMALL-CONDUCTANCE MECHANOSENSITIVE CHANNEL"/>
    <property type="match status" value="1"/>
</dbReference>
<keyword evidence="3" id="KW-1003">Cell membrane</keyword>
<evidence type="ECO:0000256" key="1">
    <source>
        <dbReference type="ARBA" id="ARBA00004651"/>
    </source>
</evidence>
<keyword evidence="11" id="KW-1185">Reference proteome</keyword>
<evidence type="ECO:0000256" key="6">
    <source>
        <dbReference type="ARBA" id="ARBA00023136"/>
    </source>
</evidence>
<dbReference type="InterPro" id="IPR049278">
    <property type="entry name" value="MS_channel_C"/>
</dbReference>
<reference evidence="10 11" key="1">
    <citation type="submission" date="2020-08" db="EMBL/GenBank/DDBJ databases">
        <title>Genome public.</title>
        <authorList>
            <person name="Liu C."/>
            <person name="Sun Q."/>
        </authorList>
    </citation>
    <scope>NUCLEOTIDE SEQUENCE [LARGE SCALE GENOMIC DNA]</scope>
    <source>
        <strain evidence="10 11">BX3</strain>
    </source>
</reference>
<keyword evidence="5 7" id="KW-1133">Transmembrane helix</keyword>
<sequence length="310" mass="34505">MTTFLYNRLFLASDTIFRVLLATGKTKDADSADIKQLADTLNSNASNEEKTNFLIEYLLAQRSVLLDAAKTLLFVLVIFLIGRRLVKLGLKLTSRWMEKHEVEVSVQNFVMSFAKVAYNMILLFIIAGILGVSATIVAFVGSAGLTIGLALQGSLSNLAGGILILTLKPFKVGDYIIATGAEGTVQSIDVFYTRLSTTDNKIIVIPNGTITNSNITNSTNASKRMLILNFTVSYGSNVQELRTRLLDLLAHTEKISKEDKMEVVVDKLTPFKVQMQLKAWTKTEDYWQVRYSLFETLKEIIEENEAKLSQ</sequence>
<evidence type="ECO:0000313" key="11">
    <source>
        <dbReference type="Proteomes" id="UP000637513"/>
    </source>
</evidence>
<gene>
    <name evidence="10" type="ORF">H8700_08250</name>
</gene>
<evidence type="ECO:0000256" key="4">
    <source>
        <dbReference type="ARBA" id="ARBA00022692"/>
    </source>
</evidence>
<dbReference type="Pfam" id="PF21082">
    <property type="entry name" value="MS_channel_3rd"/>
    <property type="match status" value="1"/>
</dbReference>
<dbReference type="PANTHER" id="PTHR30221">
    <property type="entry name" value="SMALL-CONDUCTANCE MECHANOSENSITIVE CHANNEL"/>
    <property type="match status" value="1"/>
</dbReference>
<dbReference type="EMBL" id="JACRSW010000031">
    <property type="protein sequence ID" value="MBC8557696.1"/>
    <property type="molecule type" value="Genomic_DNA"/>
</dbReference>
<dbReference type="Pfam" id="PF00924">
    <property type="entry name" value="MS_channel_2nd"/>
    <property type="match status" value="1"/>
</dbReference>
<comment type="caution">
    <text evidence="10">The sequence shown here is derived from an EMBL/GenBank/DDBJ whole genome shotgun (WGS) entry which is preliminary data.</text>
</comment>
<dbReference type="InterPro" id="IPR023408">
    <property type="entry name" value="MscS_beta-dom_sf"/>
</dbReference>
<dbReference type="PROSITE" id="PS01246">
    <property type="entry name" value="UPF0003"/>
    <property type="match status" value="1"/>
</dbReference>
<keyword evidence="4 7" id="KW-0812">Transmembrane</keyword>
<feature type="domain" description="Mechanosensitive ion channel MscS C-terminal" evidence="9">
    <location>
        <begin position="228"/>
        <end position="306"/>
    </location>
</feature>
<evidence type="ECO:0000256" key="7">
    <source>
        <dbReference type="SAM" id="Phobius"/>
    </source>
</evidence>
<evidence type="ECO:0000256" key="5">
    <source>
        <dbReference type="ARBA" id="ARBA00022989"/>
    </source>
</evidence>
<dbReference type="Gene3D" id="2.30.30.60">
    <property type="match status" value="1"/>
</dbReference>
<feature type="transmembrane region" description="Helical" evidence="7">
    <location>
        <begin position="147"/>
        <end position="167"/>
    </location>
</feature>
<comment type="similarity">
    <text evidence="2">Belongs to the MscS (TC 1.A.23) family.</text>
</comment>
<dbReference type="RefSeq" id="WP_022141709.1">
    <property type="nucleotide sequence ID" value="NZ_JACRSW010000031.1"/>
</dbReference>
<dbReference type="InterPro" id="IPR011066">
    <property type="entry name" value="MscS_channel_C_sf"/>
</dbReference>
<dbReference type="Gene3D" id="3.30.70.100">
    <property type="match status" value="1"/>
</dbReference>
<evidence type="ECO:0000313" key="10">
    <source>
        <dbReference type="EMBL" id="MBC8557696.1"/>
    </source>
</evidence>
<dbReference type="InterPro" id="IPR045275">
    <property type="entry name" value="MscS_archaea/bacteria_type"/>
</dbReference>
<accession>A0ABR7MV73</accession>
<evidence type="ECO:0000259" key="8">
    <source>
        <dbReference type="Pfam" id="PF00924"/>
    </source>
</evidence>
<dbReference type="InterPro" id="IPR011014">
    <property type="entry name" value="MscS_channel_TM-2"/>
</dbReference>